<dbReference type="OrthoDB" id="5506355at2"/>
<protein>
    <submittedName>
        <fullName evidence="2">Uncharacterized protein</fullName>
    </submittedName>
</protein>
<keyword evidence="3" id="KW-1185">Reference proteome</keyword>
<reference evidence="2 3" key="1">
    <citation type="submission" date="2015-07" db="EMBL/GenBank/DDBJ databases">
        <title>Genome analysis of myxobacterium Chondromyces crocatus Cm c5 reveals a high potential for natural compound synthesis and the genetic basis for the loss of fruiting body formation.</title>
        <authorList>
            <person name="Zaburannyi N."/>
            <person name="Bunk B."/>
            <person name="Maier J."/>
            <person name="Overmann J."/>
            <person name="Mueller R."/>
        </authorList>
    </citation>
    <scope>NUCLEOTIDE SEQUENCE [LARGE SCALE GENOMIC DNA]</scope>
    <source>
        <strain evidence="2 3">Cm c5</strain>
    </source>
</reference>
<proteinExistence type="predicted"/>
<dbReference type="Proteomes" id="UP000067626">
    <property type="component" value="Chromosome"/>
</dbReference>
<dbReference type="STRING" id="52.CMC5_048790"/>
<dbReference type="EMBL" id="CP012159">
    <property type="protein sequence ID" value="AKT40723.1"/>
    <property type="molecule type" value="Genomic_DNA"/>
</dbReference>
<organism evidence="2 3">
    <name type="scientific">Chondromyces crocatus</name>
    <dbReference type="NCBI Taxonomy" id="52"/>
    <lineage>
        <taxon>Bacteria</taxon>
        <taxon>Pseudomonadati</taxon>
        <taxon>Myxococcota</taxon>
        <taxon>Polyangia</taxon>
        <taxon>Polyangiales</taxon>
        <taxon>Polyangiaceae</taxon>
        <taxon>Chondromyces</taxon>
    </lineage>
</organism>
<feature type="region of interest" description="Disordered" evidence="1">
    <location>
        <begin position="350"/>
        <end position="372"/>
    </location>
</feature>
<evidence type="ECO:0000313" key="2">
    <source>
        <dbReference type="EMBL" id="AKT40723.1"/>
    </source>
</evidence>
<accession>A0A0K1EJG3</accession>
<evidence type="ECO:0000313" key="3">
    <source>
        <dbReference type="Proteomes" id="UP000067626"/>
    </source>
</evidence>
<name>A0A0K1EJG3_CHOCO</name>
<dbReference type="AlphaFoldDB" id="A0A0K1EJG3"/>
<evidence type="ECO:0000256" key="1">
    <source>
        <dbReference type="SAM" id="MobiDB-lite"/>
    </source>
</evidence>
<dbReference type="KEGG" id="ccro:CMC5_048790"/>
<gene>
    <name evidence="2" type="ORF">CMC5_048790</name>
</gene>
<sequence>MIPPIDMGTLSPPAQKIAQPAAPQKLQEMAARGVAPGMKPGELTTVLVLLTTSERASVRETAERTLAALPDPILTGALGSDLPPLVVDHLARLYPARPPVLEKLLAMPRIDAETLLHLASTGNETVTELIAVNEERLLKNPRVIERLYLNKNTRMSTADRLIDLATRNQVELTGIPAWREASTAIKEELIAEASDEPTPDDMLFQETDALAEQLTDDNQGSDTHKEDEEGKEHVEEKFLPLYKRLADMTISQRIRRAMLGTREERMLLVRDTNRLVASAAVRSPQMQEDDIALISRNRNISDEVLRVIATTAEWMNSYTIKKSLVENPRTPVMVATKMVPLLRESDLKSISKSKNVTSPVKDAARRHLDRRK</sequence>
<dbReference type="RefSeq" id="WP_050432615.1">
    <property type="nucleotide sequence ID" value="NZ_CP012159.1"/>
</dbReference>